<dbReference type="Gene3D" id="3.30.565.10">
    <property type="entry name" value="Histidine kinase-like ATPase, C-terminal domain"/>
    <property type="match status" value="1"/>
</dbReference>
<dbReference type="InterPro" id="IPR003661">
    <property type="entry name" value="HisK_dim/P_dom"/>
</dbReference>
<dbReference type="Gene3D" id="3.30.450.20">
    <property type="entry name" value="PAS domain"/>
    <property type="match status" value="4"/>
</dbReference>
<dbReference type="PANTHER" id="PTHR43304:SF1">
    <property type="entry name" value="PAC DOMAIN-CONTAINING PROTEIN"/>
    <property type="match status" value="1"/>
</dbReference>
<keyword evidence="9" id="KW-0067">ATP-binding</keyword>
<evidence type="ECO:0000256" key="1">
    <source>
        <dbReference type="ARBA" id="ARBA00000085"/>
    </source>
</evidence>
<accession>A0A2S6NF58</accession>
<evidence type="ECO:0000256" key="6">
    <source>
        <dbReference type="ARBA" id="ARBA00022692"/>
    </source>
</evidence>
<dbReference type="InterPro" id="IPR005467">
    <property type="entry name" value="His_kinase_dom"/>
</dbReference>
<name>A0A2S6NF58_9HYPH</name>
<feature type="region of interest" description="Disordered" evidence="13">
    <location>
        <begin position="1"/>
        <end position="21"/>
    </location>
</feature>
<keyword evidence="16" id="KW-1185">Reference proteome</keyword>
<keyword evidence="8" id="KW-0418">Kinase</keyword>
<evidence type="ECO:0000256" key="11">
    <source>
        <dbReference type="ARBA" id="ARBA00023012"/>
    </source>
</evidence>
<dbReference type="InterPro" id="IPR013656">
    <property type="entry name" value="PAS_4"/>
</dbReference>
<comment type="subcellular location">
    <subcellularLocation>
        <location evidence="2">Membrane</location>
        <topology evidence="2">Multi-pass membrane protein</topology>
    </subcellularLocation>
</comment>
<dbReference type="RefSeq" id="WP_104506319.1">
    <property type="nucleotide sequence ID" value="NZ_JACIGC010000022.1"/>
</dbReference>
<dbReference type="InterPro" id="IPR038318">
    <property type="entry name" value="KdpD_sf"/>
</dbReference>
<keyword evidence="11" id="KW-0902">Two-component regulatory system</keyword>
<evidence type="ECO:0000256" key="9">
    <source>
        <dbReference type="ARBA" id="ARBA00022840"/>
    </source>
</evidence>
<dbReference type="SMART" id="SM00086">
    <property type="entry name" value="PAC"/>
    <property type="match status" value="2"/>
</dbReference>
<dbReference type="Pfam" id="PF00512">
    <property type="entry name" value="HisKA"/>
    <property type="match status" value="1"/>
</dbReference>
<dbReference type="SMART" id="SM00387">
    <property type="entry name" value="HATPase_c"/>
    <property type="match status" value="1"/>
</dbReference>
<protein>
    <recommendedName>
        <fullName evidence="3">histidine kinase</fullName>
        <ecNumber evidence="3">2.7.13.3</ecNumber>
    </recommendedName>
</protein>
<proteinExistence type="predicted"/>
<sequence length="969" mass="108100">MIASQPAQPIQQKNSVEQDRGRRHGMAVATALVLAAALLQWILSTQGMRFLFVTLYPAVMLAALYGGVRAGGLATYLSATIAGYFWIEPPGSLVAPAPIDFLGVAFFVANGFLVSWVVENVQQSNLRRQQAEGSRRVELERLIAERTIDLSKQIVERETAEARMRLALEATESGIWEWTLATGRNVWSDNLWRLFGLDATGQEASYELWRRSVHPDDRARVTQLIVAEASAGHDFELSWRVHLPTGAPERWLLSRGRPVMGVDGKPERYIGIVIDVSERKRAEDAEERFRALFENMQDGCAYCRMVYDESGQPVDFVPLAANPAFYRLTGVENVIGERMTEALPNVSEAWPGLIEIFGRVAQTGRPERFEIAFKPMGRWLNVSVCRPGPDHFVAIFDDITERKQAEDAVQTSEKRLKAFLENSALIAWLKDDEGRYVFMSENFQRRAGLRLEDALGRSDFDLFPRAVAEHCRKSDLAALAAKAPIESLEPVPNPDGSVGWWLNNKFTYRDSSGRRYVGGLGVDITARFEAEAALRKSEQRLQRFYNSGLLGLFYWNVNGQIVDANDKFLEMIGYERDDMAASRIDWRQMVAPEFGRLNDHSFAEFVAIGVNSAPFEQEYVRKDGSRLPVLFAAAMLDETRCDGVSFVVDITERKQALEALVLAKAEAERANIAKSKFLAAASHDLRQPLQSLTALLRVIEMQIANKQNTDGALKKAQNAVNSLNGLLRGILDIARLDAGVVAPVKTSVDLSEMLMRLTDEYRARAVETGLSLCFAPRALRTHTDATLLERIVRNLIENALRYTSVGGVLIGLRRRGANVRLDVIDTGIGIPADKQSEIFQEFHQLNNPVRDASRGLGLGLAIVSRLAKLLGVEVDVRSRLGRGTRFSLLLPWNRPRQPPSKPNGRSSVRAAAFSSSTTMKRCARLMKHCWNAWATRFSARTPEKKPWRSPNRKGGDSMPFSPIIGSAPA</sequence>
<dbReference type="Gene3D" id="2.10.70.100">
    <property type="match status" value="1"/>
</dbReference>
<dbReference type="PROSITE" id="PS50112">
    <property type="entry name" value="PAS"/>
    <property type="match status" value="2"/>
</dbReference>
<dbReference type="SUPFAM" id="SSF55785">
    <property type="entry name" value="PYP-like sensor domain (PAS domain)"/>
    <property type="match status" value="4"/>
</dbReference>
<reference evidence="15 16" key="1">
    <citation type="journal article" date="2018" name="Arch. Microbiol.">
        <title>New insights into the metabolic potential of the phototrophic purple bacterium Rhodopila globiformis DSM 161(T) from its draft genome sequence and evidence for a vanadium-dependent nitrogenase.</title>
        <authorList>
            <person name="Imhoff J.F."/>
            <person name="Rahn T."/>
            <person name="Kunzel S."/>
            <person name="Neulinger S.C."/>
        </authorList>
    </citation>
    <scope>NUCLEOTIDE SEQUENCE [LARGE SCALE GENOMIC DNA]</scope>
    <source>
        <strain evidence="15 16">DSM 16996</strain>
    </source>
</reference>
<organism evidence="15 16">
    <name type="scientific">Rhodoblastus sphagnicola</name>
    <dbReference type="NCBI Taxonomy" id="333368"/>
    <lineage>
        <taxon>Bacteria</taxon>
        <taxon>Pseudomonadati</taxon>
        <taxon>Pseudomonadota</taxon>
        <taxon>Alphaproteobacteria</taxon>
        <taxon>Hyphomicrobiales</taxon>
        <taxon>Rhodoblastaceae</taxon>
        <taxon>Rhodoblastus</taxon>
    </lineage>
</organism>
<dbReference type="Gene3D" id="1.20.120.620">
    <property type="entry name" value="Backbone structure of the membrane domain of e. Coli histidine kinase receptor kdpd"/>
    <property type="match status" value="1"/>
</dbReference>
<dbReference type="InterPro" id="IPR025201">
    <property type="entry name" value="KdpD_TM"/>
</dbReference>
<dbReference type="InterPro" id="IPR000014">
    <property type="entry name" value="PAS"/>
</dbReference>
<dbReference type="Pfam" id="PF13188">
    <property type="entry name" value="PAS_8"/>
    <property type="match status" value="1"/>
</dbReference>
<dbReference type="Gene3D" id="1.10.287.130">
    <property type="match status" value="1"/>
</dbReference>
<dbReference type="InterPro" id="IPR001610">
    <property type="entry name" value="PAC"/>
</dbReference>
<evidence type="ECO:0000313" key="16">
    <source>
        <dbReference type="Proteomes" id="UP000239089"/>
    </source>
</evidence>
<dbReference type="InterPro" id="IPR003594">
    <property type="entry name" value="HATPase_dom"/>
</dbReference>
<dbReference type="SMART" id="SM00091">
    <property type="entry name" value="PAS"/>
    <property type="match status" value="3"/>
</dbReference>
<dbReference type="InterPro" id="IPR013655">
    <property type="entry name" value="PAS_fold_3"/>
</dbReference>
<dbReference type="SMART" id="SM00388">
    <property type="entry name" value="HisKA"/>
    <property type="match status" value="1"/>
</dbReference>
<dbReference type="PROSITE" id="PS50113">
    <property type="entry name" value="PAC"/>
    <property type="match status" value="2"/>
</dbReference>
<keyword evidence="5" id="KW-0808">Transferase</keyword>
<dbReference type="GO" id="GO:0016020">
    <property type="term" value="C:membrane"/>
    <property type="evidence" value="ECO:0007669"/>
    <property type="project" value="UniProtKB-SubCell"/>
</dbReference>
<dbReference type="Proteomes" id="UP000239089">
    <property type="component" value="Unassembled WGS sequence"/>
</dbReference>
<dbReference type="Pfam" id="PF08448">
    <property type="entry name" value="PAS_4"/>
    <property type="match status" value="1"/>
</dbReference>
<evidence type="ECO:0000256" key="14">
    <source>
        <dbReference type="SAM" id="Phobius"/>
    </source>
</evidence>
<feature type="compositionally biased region" description="Polar residues" evidence="13">
    <location>
        <begin position="1"/>
        <end position="15"/>
    </location>
</feature>
<keyword evidence="6 14" id="KW-0812">Transmembrane</keyword>
<dbReference type="Pfam" id="PF02518">
    <property type="entry name" value="HATPase_c"/>
    <property type="match status" value="1"/>
</dbReference>
<gene>
    <name evidence="15" type="ORF">CCR94_02545</name>
</gene>
<keyword evidence="12 14" id="KW-0472">Membrane</keyword>
<dbReference type="InterPro" id="IPR036097">
    <property type="entry name" value="HisK_dim/P_sf"/>
</dbReference>
<dbReference type="GO" id="GO:0005524">
    <property type="term" value="F:ATP binding"/>
    <property type="evidence" value="ECO:0007669"/>
    <property type="project" value="UniProtKB-KW"/>
</dbReference>
<keyword evidence="7" id="KW-0547">Nucleotide-binding</keyword>
<dbReference type="PRINTS" id="PR00344">
    <property type="entry name" value="BCTRLSENSOR"/>
</dbReference>
<dbReference type="GO" id="GO:0000155">
    <property type="term" value="F:phosphorelay sensor kinase activity"/>
    <property type="evidence" value="ECO:0007669"/>
    <property type="project" value="InterPro"/>
</dbReference>
<evidence type="ECO:0000256" key="4">
    <source>
        <dbReference type="ARBA" id="ARBA00022553"/>
    </source>
</evidence>
<dbReference type="Pfam" id="PF13426">
    <property type="entry name" value="PAS_9"/>
    <property type="match status" value="1"/>
</dbReference>
<dbReference type="EMBL" id="NHSJ01000026">
    <property type="protein sequence ID" value="PPQ33214.1"/>
    <property type="molecule type" value="Genomic_DNA"/>
</dbReference>
<evidence type="ECO:0000256" key="2">
    <source>
        <dbReference type="ARBA" id="ARBA00004141"/>
    </source>
</evidence>
<dbReference type="InterPro" id="IPR036890">
    <property type="entry name" value="HATPase_C_sf"/>
</dbReference>
<feature type="region of interest" description="Disordered" evidence="13">
    <location>
        <begin position="941"/>
        <end position="969"/>
    </location>
</feature>
<feature type="transmembrane region" description="Helical" evidence="14">
    <location>
        <begin position="63"/>
        <end position="87"/>
    </location>
</feature>
<comment type="catalytic activity">
    <reaction evidence="1">
        <text>ATP + protein L-histidine = ADP + protein N-phospho-L-histidine.</text>
        <dbReference type="EC" id="2.7.13.3"/>
    </reaction>
</comment>
<dbReference type="Pfam" id="PF08447">
    <property type="entry name" value="PAS_3"/>
    <property type="match status" value="1"/>
</dbReference>
<evidence type="ECO:0000256" key="7">
    <source>
        <dbReference type="ARBA" id="ARBA00022741"/>
    </source>
</evidence>
<dbReference type="InterPro" id="IPR052162">
    <property type="entry name" value="Sensor_kinase/Photoreceptor"/>
</dbReference>
<feature type="transmembrane region" description="Helical" evidence="14">
    <location>
        <begin position="25"/>
        <end position="43"/>
    </location>
</feature>
<evidence type="ECO:0000256" key="5">
    <source>
        <dbReference type="ARBA" id="ARBA00022679"/>
    </source>
</evidence>
<dbReference type="FunFam" id="3.30.565.10:FF:000049">
    <property type="entry name" value="Two-component sensor histidine kinase"/>
    <property type="match status" value="1"/>
</dbReference>
<evidence type="ECO:0000256" key="12">
    <source>
        <dbReference type="ARBA" id="ARBA00023136"/>
    </source>
</evidence>
<evidence type="ECO:0000256" key="3">
    <source>
        <dbReference type="ARBA" id="ARBA00012438"/>
    </source>
</evidence>
<evidence type="ECO:0000313" key="15">
    <source>
        <dbReference type="EMBL" id="PPQ33214.1"/>
    </source>
</evidence>
<dbReference type="Pfam" id="PF13493">
    <property type="entry name" value="DUF4118"/>
    <property type="match status" value="1"/>
</dbReference>
<feature type="transmembrane region" description="Helical" evidence="14">
    <location>
        <begin position="99"/>
        <end position="118"/>
    </location>
</feature>
<dbReference type="PANTHER" id="PTHR43304">
    <property type="entry name" value="PHYTOCHROME-LIKE PROTEIN CPH1"/>
    <property type="match status" value="1"/>
</dbReference>
<dbReference type="EC" id="2.7.13.3" evidence="3"/>
<feature type="region of interest" description="Disordered" evidence="13">
    <location>
        <begin position="893"/>
        <end position="912"/>
    </location>
</feature>
<dbReference type="AlphaFoldDB" id="A0A2S6NF58"/>
<dbReference type="InterPro" id="IPR035965">
    <property type="entry name" value="PAS-like_dom_sf"/>
</dbReference>
<evidence type="ECO:0000256" key="13">
    <source>
        <dbReference type="SAM" id="MobiDB-lite"/>
    </source>
</evidence>
<dbReference type="InterPro" id="IPR000700">
    <property type="entry name" value="PAS-assoc_C"/>
</dbReference>
<dbReference type="NCBIfam" id="TIGR00229">
    <property type="entry name" value="sensory_box"/>
    <property type="match status" value="3"/>
</dbReference>
<dbReference type="SUPFAM" id="SSF55874">
    <property type="entry name" value="ATPase domain of HSP90 chaperone/DNA topoisomerase II/histidine kinase"/>
    <property type="match status" value="1"/>
</dbReference>
<dbReference type="SUPFAM" id="SSF47384">
    <property type="entry name" value="Homodimeric domain of signal transducing histidine kinase"/>
    <property type="match status" value="1"/>
</dbReference>
<evidence type="ECO:0000256" key="8">
    <source>
        <dbReference type="ARBA" id="ARBA00022777"/>
    </source>
</evidence>
<dbReference type="CDD" id="cd00130">
    <property type="entry name" value="PAS"/>
    <property type="match status" value="3"/>
</dbReference>
<dbReference type="InterPro" id="IPR004358">
    <property type="entry name" value="Sig_transdc_His_kin-like_C"/>
</dbReference>
<evidence type="ECO:0000256" key="10">
    <source>
        <dbReference type="ARBA" id="ARBA00022989"/>
    </source>
</evidence>
<dbReference type="OrthoDB" id="3782725at2"/>
<dbReference type="CDD" id="cd00082">
    <property type="entry name" value="HisKA"/>
    <property type="match status" value="1"/>
</dbReference>
<keyword evidence="10 14" id="KW-1133">Transmembrane helix</keyword>
<keyword evidence="4" id="KW-0597">Phosphoprotein</keyword>
<comment type="caution">
    <text evidence="15">The sequence shown here is derived from an EMBL/GenBank/DDBJ whole genome shotgun (WGS) entry which is preliminary data.</text>
</comment>
<dbReference type="PROSITE" id="PS50109">
    <property type="entry name" value="HIS_KIN"/>
    <property type="match status" value="1"/>
</dbReference>